<feature type="compositionally biased region" description="Polar residues" evidence="2">
    <location>
        <begin position="734"/>
        <end position="750"/>
    </location>
</feature>
<feature type="region of interest" description="Disordered" evidence="2">
    <location>
        <begin position="583"/>
        <end position="761"/>
    </location>
</feature>
<evidence type="ECO:0000256" key="2">
    <source>
        <dbReference type="SAM" id="MobiDB-lite"/>
    </source>
</evidence>
<feature type="region of interest" description="Disordered" evidence="2">
    <location>
        <begin position="293"/>
        <end position="316"/>
    </location>
</feature>
<feature type="region of interest" description="Disordered" evidence="2">
    <location>
        <begin position="503"/>
        <end position="550"/>
    </location>
</feature>
<gene>
    <name evidence="3" type="ORF">EVEC_LOCUS9006</name>
</gene>
<accession>A0A0N4VFR9</accession>
<feature type="compositionally biased region" description="Polar residues" evidence="2">
    <location>
        <begin position="672"/>
        <end position="689"/>
    </location>
</feature>
<dbReference type="WBParaSite" id="EVEC_0000959601-mRNA-1">
    <property type="protein sequence ID" value="EVEC_0000959601-mRNA-1"/>
    <property type="gene ID" value="EVEC_0000959601"/>
</dbReference>
<feature type="compositionally biased region" description="Polar residues" evidence="2">
    <location>
        <begin position="651"/>
        <end position="660"/>
    </location>
</feature>
<dbReference type="Proteomes" id="UP000274131">
    <property type="component" value="Unassembled WGS sequence"/>
</dbReference>
<evidence type="ECO:0000256" key="1">
    <source>
        <dbReference type="SAM" id="Coils"/>
    </source>
</evidence>
<dbReference type="EMBL" id="UXUI01009749">
    <property type="protein sequence ID" value="VDD94255.1"/>
    <property type="molecule type" value="Genomic_DNA"/>
</dbReference>
<feature type="region of interest" description="Disordered" evidence="2">
    <location>
        <begin position="411"/>
        <end position="478"/>
    </location>
</feature>
<evidence type="ECO:0000313" key="5">
    <source>
        <dbReference type="WBParaSite" id="EVEC_0000959601-mRNA-1"/>
    </source>
</evidence>
<feature type="region of interest" description="Disordered" evidence="2">
    <location>
        <begin position="360"/>
        <end position="394"/>
    </location>
</feature>
<sequence length="761" mass="81326">MEAVQGSILGPHSTASNAAVVAAAVAAEAQQQQLARAQFSRVASPATVDLRVANEQRPGSEQQRMSATPGADQQAQNSIKLLTKDFEKAEQLRREKLLLAKQTMDMYEKKIADGKRYQYLEQQMRNLEDEEQTLLANRNELRKQEIRIVNHERVAPQFYHKNPELRSTVTEAIRKIEEKMSAIKHVKRSLEESMRKLVNSAGPSGVIVRGGAEERSVGLVSKGAMKEFPASVAKQEVSVPSVPSPLAAATLIGINRSVNDSTLVHKKETPAIHQQQQSQAQLYMAQLAQRVKPADPGAPSLTLGRSAAQFRSDQPYKDELKLDTGVSEQSRQQVQTTEEELSMADVKRKTGLYNAILPSKVDTHHSPGLRTTRAGPTRVSGILGKTNIDADNRQLNPSEEQALHKQLTANISSPSPHLSGLSCPKQQPSGNTSPPPQFAHLPSAVASFQQQALRQSQSPQIISASQASQSPAPKLPTSSVGAMFGSPVPVNVSAAIMSPRATLSINPNTSTSRPSTHPSPQSSGAFSMSTPGSSPFQMSPSLGSMSPSISASPHAAFGTPFQVPAFVPTQQLNIPNVLFPSAATSPAMGNETSLKSQKSSEKTEKPLPVGTCASSFSPATSDPTRSVGNVTSALEEMSSESSSGNAATTTQAEATPSYSNDYEPLSPDAVDSSPQNTGYSSSQTGTPEQNGMRLFSMLNLPESGSSSSTSARQGLSEFEESPREYEQVLPASTPAIQQPSATVQPAQSGAENYFEPLSDDE</sequence>
<feature type="compositionally biased region" description="Polar residues" evidence="2">
    <location>
        <begin position="524"/>
        <end position="538"/>
    </location>
</feature>
<evidence type="ECO:0000313" key="4">
    <source>
        <dbReference type="Proteomes" id="UP000274131"/>
    </source>
</evidence>
<feature type="compositionally biased region" description="Polar residues" evidence="2">
    <location>
        <begin position="57"/>
        <end position="75"/>
    </location>
</feature>
<keyword evidence="1" id="KW-0175">Coiled coil</keyword>
<protein>
    <submittedName>
        <fullName evidence="5">Lebercilin domain-containing protein</fullName>
    </submittedName>
</protein>
<organism evidence="5">
    <name type="scientific">Enterobius vermicularis</name>
    <name type="common">Human pinworm</name>
    <dbReference type="NCBI Taxonomy" id="51028"/>
    <lineage>
        <taxon>Eukaryota</taxon>
        <taxon>Metazoa</taxon>
        <taxon>Ecdysozoa</taxon>
        <taxon>Nematoda</taxon>
        <taxon>Chromadorea</taxon>
        <taxon>Rhabditida</taxon>
        <taxon>Spirurina</taxon>
        <taxon>Oxyuridomorpha</taxon>
        <taxon>Oxyuroidea</taxon>
        <taxon>Oxyuridae</taxon>
        <taxon>Enterobius</taxon>
    </lineage>
</organism>
<reference evidence="5" key="1">
    <citation type="submission" date="2017-02" db="UniProtKB">
        <authorList>
            <consortium name="WormBaseParasite"/>
        </authorList>
    </citation>
    <scope>IDENTIFICATION</scope>
</reference>
<feature type="compositionally biased region" description="Polar residues" evidence="2">
    <location>
        <begin position="612"/>
        <end position="630"/>
    </location>
</feature>
<reference evidence="3 4" key="2">
    <citation type="submission" date="2018-10" db="EMBL/GenBank/DDBJ databases">
        <authorList>
            <consortium name="Pathogen Informatics"/>
        </authorList>
    </citation>
    <scope>NUCLEOTIDE SEQUENCE [LARGE SCALE GENOMIC DNA]</scope>
</reference>
<feature type="compositionally biased region" description="Low complexity" evidence="2">
    <location>
        <begin position="631"/>
        <end position="650"/>
    </location>
</feature>
<keyword evidence="4" id="KW-1185">Reference proteome</keyword>
<proteinExistence type="predicted"/>
<dbReference type="AlphaFoldDB" id="A0A0N4VFR9"/>
<feature type="compositionally biased region" description="Low complexity" evidence="2">
    <location>
        <begin position="447"/>
        <end position="472"/>
    </location>
</feature>
<evidence type="ECO:0000313" key="3">
    <source>
        <dbReference type="EMBL" id="VDD94255.1"/>
    </source>
</evidence>
<dbReference type="STRING" id="51028.A0A0N4VFR9"/>
<feature type="region of interest" description="Disordered" evidence="2">
    <location>
        <begin position="53"/>
        <end position="75"/>
    </location>
</feature>
<feature type="compositionally biased region" description="Low complexity" evidence="2">
    <location>
        <begin position="504"/>
        <end position="523"/>
    </location>
</feature>
<name>A0A0N4VFR9_ENTVE</name>
<feature type="coiled-coil region" evidence="1">
    <location>
        <begin position="117"/>
        <end position="147"/>
    </location>
</feature>
<feature type="compositionally biased region" description="Low complexity" evidence="2">
    <location>
        <begin position="539"/>
        <end position="550"/>
    </location>
</feature>